<keyword evidence="2" id="KW-1185">Reference proteome</keyword>
<dbReference type="STRING" id="1833852.B0537_06740"/>
<dbReference type="OrthoDB" id="159409at2"/>
<name>A0A1S6IVL2_9FIRM</name>
<dbReference type="PRINTS" id="PR00119">
    <property type="entry name" value="CATATPASE"/>
</dbReference>
<dbReference type="SUPFAM" id="SSF56784">
    <property type="entry name" value="HAD-like"/>
    <property type="match status" value="1"/>
</dbReference>
<evidence type="ECO:0000313" key="1">
    <source>
        <dbReference type="EMBL" id="AQS58804.1"/>
    </source>
</evidence>
<dbReference type="AlphaFoldDB" id="A0A1S6IVL2"/>
<dbReference type="RefSeq" id="WP_077713831.1">
    <property type="nucleotide sequence ID" value="NZ_CP019698.1"/>
</dbReference>
<reference evidence="1 2" key="1">
    <citation type="journal article" date="2016" name="Int. J. Syst. Evol. Microbiol.">
        <title>Desulfotomaculum ferrireducens sp. nov., a moderately thermophilic sulfate-reducing and dissimilatory Fe(III)-reducing bacterium isolated from compost.</title>
        <authorList>
            <person name="Yang G."/>
            <person name="Guo J."/>
            <person name="Zhuang L."/>
            <person name="Yuan Y."/>
            <person name="Zhou S."/>
        </authorList>
    </citation>
    <scope>NUCLEOTIDE SEQUENCE [LARGE SCALE GENOMIC DNA]</scope>
    <source>
        <strain evidence="1 2">GSS09</strain>
    </source>
</reference>
<dbReference type="Proteomes" id="UP000189464">
    <property type="component" value="Chromosome"/>
</dbReference>
<sequence length="156" mass="16326">MITLDVPGRGEMHLHSLVLDYNGTIAFDGHLEEGVLEQLNLLAKDIKVFVITADTFGQAAAECQGLKGEIVILKKYLGAQEKEDFVASLGAAGVVAVGNGVNDCLMLKKAALGIAVIGGEGASVQAINAADIVVKDIHQALGLLLHTKRLKATLRG</sequence>
<protein>
    <submittedName>
        <fullName evidence="1">ATPase P</fullName>
    </submittedName>
</protein>
<dbReference type="InterPro" id="IPR023214">
    <property type="entry name" value="HAD_sf"/>
</dbReference>
<proteinExistence type="predicted"/>
<accession>A0A1S6IVL2</accession>
<gene>
    <name evidence="1" type="ORF">B0537_06740</name>
</gene>
<organism evidence="1 2">
    <name type="scientific">Desulforamulus ferrireducens</name>
    <dbReference type="NCBI Taxonomy" id="1833852"/>
    <lineage>
        <taxon>Bacteria</taxon>
        <taxon>Bacillati</taxon>
        <taxon>Bacillota</taxon>
        <taxon>Clostridia</taxon>
        <taxon>Eubacteriales</taxon>
        <taxon>Peptococcaceae</taxon>
        <taxon>Desulforamulus</taxon>
    </lineage>
</organism>
<dbReference type="Gene3D" id="3.40.50.1000">
    <property type="entry name" value="HAD superfamily/HAD-like"/>
    <property type="match status" value="1"/>
</dbReference>
<evidence type="ECO:0000313" key="2">
    <source>
        <dbReference type="Proteomes" id="UP000189464"/>
    </source>
</evidence>
<dbReference type="EMBL" id="CP019698">
    <property type="protein sequence ID" value="AQS58804.1"/>
    <property type="molecule type" value="Genomic_DNA"/>
</dbReference>
<dbReference type="InterPro" id="IPR036412">
    <property type="entry name" value="HAD-like_sf"/>
</dbReference>
<dbReference type="KEGG" id="dfg:B0537_06740"/>